<gene>
    <name evidence="2" type="ORF">EDC27_2642</name>
</gene>
<evidence type="ECO:0000256" key="1">
    <source>
        <dbReference type="SAM" id="Phobius"/>
    </source>
</evidence>
<keyword evidence="1" id="KW-0812">Transmembrane</keyword>
<keyword evidence="1" id="KW-0472">Membrane</keyword>
<dbReference type="OrthoDB" id="1806539at2"/>
<organism evidence="2 3">
    <name type="scientific">Desulfosoma caldarium</name>
    <dbReference type="NCBI Taxonomy" id="610254"/>
    <lineage>
        <taxon>Bacteria</taxon>
        <taxon>Pseudomonadati</taxon>
        <taxon>Thermodesulfobacteriota</taxon>
        <taxon>Syntrophobacteria</taxon>
        <taxon>Syntrophobacterales</taxon>
        <taxon>Syntrophobacteraceae</taxon>
        <taxon>Desulfosoma</taxon>
    </lineage>
</organism>
<feature type="transmembrane region" description="Helical" evidence="1">
    <location>
        <begin position="23"/>
        <end position="41"/>
    </location>
</feature>
<feature type="transmembrane region" description="Helical" evidence="1">
    <location>
        <begin position="89"/>
        <end position="107"/>
    </location>
</feature>
<keyword evidence="1" id="KW-1133">Transmembrane helix</keyword>
<accession>A0A3N1UHL7</accession>
<protein>
    <submittedName>
        <fullName evidence="2">Uncharacterized protein</fullName>
    </submittedName>
</protein>
<keyword evidence="3" id="KW-1185">Reference proteome</keyword>
<proteinExistence type="predicted"/>
<dbReference type="EMBL" id="RJVA01000014">
    <property type="protein sequence ID" value="ROQ90752.1"/>
    <property type="molecule type" value="Genomic_DNA"/>
</dbReference>
<comment type="caution">
    <text evidence="2">The sequence shown here is derived from an EMBL/GenBank/DDBJ whole genome shotgun (WGS) entry which is preliminary data.</text>
</comment>
<dbReference type="AlphaFoldDB" id="A0A3N1UHL7"/>
<name>A0A3N1UHL7_9BACT</name>
<reference evidence="2 3" key="1">
    <citation type="submission" date="2018-11" db="EMBL/GenBank/DDBJ databases">
        <title>Genomic Encyclopedia of Type Strains, Phase IV (KMG-IV): sequencing the most valuable type-strain genomes for metagenomic binning, comparative biology and taxonomic classification.</title>
        <authorList>
            <person name="Goeker M."/>
        </authorList>
    </citation>
    <scope>NUCLEOTIDE SEQUENCE [LARGE SCALE GENOMIC DNA]</scope>
    <source>
        <strain evidence="2 3">DSM 22027</strain>
    </source>
</reference>
<dbReference type="RefSeq" id="WP_123291093.1">
    <property type="nucleotide sequence ID" value="NZ_RJVA01000014.1"/>
</dbReference>
<feature type="transmembrane region" description="Helical" evidence="1">
    <location>
        <begin position="127"/>
        <end position="145"/>
    </location>
</feature>
<dbReference type="Proteomes" id="UP000276223">
    <property type="component" value="Unassembled WGS sequence"/>
</dbReference>
<sequence length="177" mass="20049">MSLFSWTGFTDFGPIGTYLLDQAFMAILATIVGELTLALGYRINHRHLKKLTQDLAQYQKLSDNAEKMGDHAAFEAINREGNDVWGRLFFFKIALSAAALWPIFFALSWLQSRYTDLDLRVPGTAFGLNYVVVFLVFYVVSRLVFSRVSRKLPFFRTVLGMVEADAAHSDAAPRTQR</sequence>
<evidence type="ECO:0000313" key="2">
    <source>
        <dbReference type="EMBL" id="ROQ90752.1"/>
    </source>
</evidence>
<evidence type="ECO:0000313" key="3">
    <source>
        <dbReference type="Proteomes" id="UP000276223"/>
    </source>
</evidence>